<dbReference type="EMBL" id="JANRMS010003886">
    <property type="protein sequence ID" value="KAJ3513885.1"/>
    <property type="molecule type" value="Genomic_DNA"/>
</dbReference>
<gene>
    <name evidence="1" type="ORF">NM208_g15119</name>
</gene>
<protein>
    <submittedName>
        <fullName evidence="1">Uncharacterized protein</fullName>
    </submittedName>
</protein>
<comment type="caution">
    <text evidence="1">The sequence shown here is derived from an EMBL/GenBank/DDBJ whole genome shotgun (WGS) entry which is preliminary data.</text>
</comment>
<evidence type="ECO:0000313" key="2">
    <source>
        <dbReference type="Proteomes" id="UP001148629"/>
    </source>
</evidence>
<keyword evidence="2" id="KW-1185">Reference proteome</keyword>
<sequence length="532" mass="60283">MAHASLEDLPVEVLLQIFSQFCLHCQHRYTEPWDTPPLRYRPKQQRPDTKSWYSLDRHALFSLSLASRKFRQSAQRYLYHEFVLGFDDSGRSNLYTWNGRLISFMRTLGRRRDLASLVKVVYIHPRLLRAVTGDQPLAVLKEAADALGIDLGEAWKGRIPDPRRMDKSSTSVSHLNLFLSPLLYGTDCLNRRLRAKIDNNPYGATTQKRNWVAAELVAMLIAQLPNLEHLSIQRCPRWTSGGVIEPALSALGLFRLNIRTLDVGPSAEAIVKLSPDLETLNLQATRLTILSHDLPNLRTLRMTEYWSTQSSLQRLLSACTKGLESFAYESRPPSTAVACTPNARRINRHFQPSDAVRCLGPHKKTLKSLHLDLSGQGRVITRIEDGLDLKDFVALEHLFIGSEAIYSLNEPDEDDTSHSEVLIRLLPASIKSLSIQNNHEQMEEGPLEKGLLGLAELKQMRPMQFPKLRWVQCELKNDSQALHSMFEAVQVKFMSGSWVLSEAKPYLNGTTWKLGGIQSLRAGEKDLSEDEM</sequence>
<reference evidence="1" key="1">
    <citation type="submission" date="2022-08" db="EMBL/GenBank/DDBJ databases">
        <title>Genome Sequence of Fusarium decemcellulare.</title>
        <authorList>
            <person name="Buettner E."/>
        </authorList>
    </citation>
    <scope>NUCLEOTIDE SEQUENCE</scope>
    <source>
        <strain evidence="1">Babe19</strain>
    </source>
</reference>
<accession>A0ACC1RFE5</accession>
<name>A0ACC1RFE5_9HYPO</name>
<organism evidence="1 2">
    <name type="scientific">Fusarium decemcellulare</name>
    <dbReference type="NCBI Taxonomy" id="57161"/>
    <lineage>
        <taxon>Eukaryota</taxon>
        <taxon>Fungi</taxon>
        <taxon>Dikarya</taxon>
        <taxon>Ascomycota</taxon>
        <taxon>Pezizomycotina</taxon>
        <taxon>Sordariomycetes</taxon>
        <taxon>Hypocreomycetidae</taxon>
        <taxon>Hypocreales</taxon>
        <taxon>Nectriaceae</taxon>
        <taxon>Fusarium</taxon>
        <taxon>Fusarium decemcellulare species complex</taxon>
    </lineage>
</organism>
<dbReference type="Proteomes" id="UP001148629">
    <property type="component" value="Unassembled WGS sequence"/>
</dbReference>
<evidence type="ECO:0000313" key="1">
    <source>
        <dbReference type="EMBL" id="KAJ3513885.1"/>
    </source>
</evidence>
<proteinExistence type="predicted"/>